<dbReference type="InterPro" id="IPR021250">
    <property type="entry name" value="DUF2789"/>
</dbReference>
<sequence length="76" mass="8666">MDAPVHDLGELFSQLGLPSSPEEIEQFIATHRGLPPEVLLSEAPFWSPAQAQFLKEEWREDADWAPLVDQLNVRLR</sequence>
<evidence type="ECO:0000313" key="2">
    <source>
        <dbReference type="Proteomes" id="UP001056201"/>
    </source>
</evidence>
<reference evidence="1" key="1">
    <citation type="submission" date="2022-05" db="EMBL/GenBank/DDBJ databases">
        <title>An RpoN-dependent PEP-CTERM gene is involved in floc formation of an Aquincola tertiaricarbonis strain.</title>
        <authorList>
            <person name="Qiu D."/>
            <person name="Xia M."/>
        </authorList>
    </citation>
    <scope>NUCLEOTIDE SEQUENCE</scope>
    <source>
        <strain evidence="1">RN12</strain>
    </source>
</reference>
<dbReference type="Gene3D" id="1.10.10.1130">
    <property type="entry name" value="Uncharacterised protein PF10982, DUF2789"/>
    <property type="match status" value="1"/>
</dbReference>
<gene>
    <name evidence="1" type="ORF">MW290_10655</name>
</gene>
<dbReference type="RefSeq" id="WP_250194638.1">
    <property type="nucleotide sequence ID" value="NZ_CP097635.1"/>
</dbReference>
<dbReference type="EMBL" id="CP097635">
    <property type="protein sequence ID" value="URI06375.1"/>
    <property type="molecule type" value="Genomic_DNA"/>
</dbReference>
<dbReference type="InterPro" id="IPR038086">
    <property type="entry name" value="DUF2789_sf"/>
</dbReference>
<organism evidence="1 2">
    <name type="scientific">Aquincola tertiaricarbonis</name>
    <dbReference type="NCBI Taxonomy" id="391953"/>
    <lineage>
        <taxon>Bacteria</taxon>
        <taxon>Pseudomonadati</taxon>
        <taxon>Pseudomonadota</taxon>
        <taxon>Betaproteobacteria</taxon>
        <taxon>Burkholderiales</taxon>
        <taxon>Sphaerotilaceae</taxon>
        <taxon>Aquincola</taxon>
    </lineage>
</organism>
<evidence type="ECO:0000313" key="1">
    <source>
        <dbReference type="EMBL" id="URI06375.1"/>
    </source>
</evidence>
<dbReference type="Proteomes" id="UP001056201">
    <property type="component" value="Chromosome 1"/>
</dbReference>
<protein>
    <submittedName>
        <fullName evidence="1">DUF2789 domain-containing protein</fullName>
    </submittedName>
</protein>
<name>A0ABY4S2G8_AQUTE</name>
<keyword evidence="2" id="KW-1185">Reference proteome</keyword>
<dbReference type="Pfam" id="PF10982">
    <property type="entry name" value="DUF2789"/>
    <property type="match status" value="1"/>
</dbReference>
<accession>A0ABY4S2G8</accession>
<proteinExistence type="predicted"/>